<keyword evidence="3" id="KW-1185">Reference proteome</keyword>
<dbReference type="InParanoid" id="A0A1D3D4N2"/>
<dbReference type="EMBL" id="JROU02000755">
    <property type="protein sequence ID" value="OEH78394.1"/>
    <property type="molecule type" value="Genomic_DNA"/>
</dbReference>
<sequence length="171" mass="18220">MSPDADQQAEQAEVYRAVHDILSGGELQREKRAQQLQQTYELVHDKSRGFAVAAARVPLECDSPSDIDTCAALLLSLQKELLSPLQPQSGKPPVRLVAAAQKTATAATAVSPAPPMVWLSRGEGRAREYLILRLSAAAPAVRAVEDTPPSNAGGSASDSLYLEEEGCDEGR</sequence>
<comment type="caution">
    <text evidence="2">The sequence shown here is derived from an EMBL/GenBank/DDBJ whole genome shotgun (WGS) entry which is preliminary data.</text>
</comment>
<evidence type="ECO:0000313" key="3">
    <source>
        <dbReference type="Proteomes" id="UP000095192"/>
    </source>
</evidence>
<feature type="compositionally biased region" description="Acidic residues" evidence="1">
    <location>
        <begin position="161"/>
        <end position="171"/>
    </location>
</feature>
<dbReference type="Proteomes" id="UP000095192">
    <property type="component" value="Unassembled WGS sequence"/>
</dbReference>
<accession>A0A1D3D4N2</accession>
<dbReference type="VEuPathDB" id="ToxoDB:cyc_05336"/>
<organism evidence="2 3">
    <name type="scientific">Cyclospora cayetanensis</name>
    <dbReference type="NCBI Taxonomy" id="88456"/>
    <lineage>
        <taxon>Eukaryota</taxon>
        <taxon>Sar</taxon>
        <taxon>Alveolata</taxon>
        <taxon>Apicomplexa</taxon>
        <taxon>Conoidasida</taxon>
        <taxon>Coccidia</taxon>
        <taxon>Eucoccidiorida</taxon>
        <taxon>Eimeriorina</taxon>
        <taxon>Eimeriidae</taxon>
        <taxon>Cyclospora</taxon>
    </lineage>
</organism>
<evidence type="ECO:0000313" key="2">
    <source>
        <dbReference type="EMBL" id="OEH78394.1"/>
    </source>
</evidence>
<gene>
    <name evidence="2" type="ORF">cyc_05336</name>
</gene>
<dbReference type="AlphaFoldDB" id="A0A1D3D4N2"/>
<name>A0A1D3D4N2_9EIME</name>
<feature type="compositionally biased region" description="Polar residues" evidence="1">
    <location>
        <begin position="148"/>
        <end position="158"/>
    </location>
</feature>
<evidence type="ECO:0000256" key="1">
    <source>
        <dbReference type="SAM" id="MobiDB-lite"/>
    </source>
</evidence>
<protein>
    <submittedName>
        <fullName evidence="2">Uncharacterized protein</fullName>
    </submittedName>
</protein>
<feature type="region of interest" description="Disordered" evidence="1">
    <location>
        <begin position="141"/>
        <end position="171"/>
    </location>
</feature>
<reference evidence="2 3" key="1">
    <citation type="journal article" date="2016" name="BMC Genomics">
        <title>Comparative genomics reveals Cyclospora cayetanensis possesses coccidia-like metabolism and invasion components but unique surface antigens.</title>
        <authorList>
            <person name="Liu S."/>
            <person name="Wang L."/>
            <person name="Zheng H."/>
            <person name="Xu Z."/>
            <person name="Roellig D.M."/>
            <person name="Li N."/>
            <person name="Frace M.A."/>
            <person name="Tang K."/>
            <person name="Arrowood M.J."/>
            <person name="Moss D.M."/>
            <person name="Zhang L."/>
            <person name="Feng Y."/>
            <person name="Xiao L."/>
        </authorList>
    </citation>
    <scope>NUCLEOTIDE SEQUENCE [LARGE SCALE GENOMIC DNA]</scope>
    <source>
        <strain evidence="2 3">CHN_HEN01</strain>
    </source>
</reference>
<proteinExistence type="predicted"/>
<dbReference type="VEuPathDB" id="ToxoDB:LOC113147029"/>